<sequence>MNYLNYGCYKHLSDRLDKPKLSDDKREYFESALKTIGEAKYNKFSQNEIIKNLAARLLNDGLFYFINPNIVCNYINYKLNESLRTHYDHIDREDYNIFKEFSKVFYYKRHKHDDAEKSCEKYIKHLDDDIYNRMILLYKIYYYYNELKSPYNFEYRNSKEKLCNNLTLLILNSNDAIKQNKINNESLSSIRNLKNIIEKDDESEEYKKKCDLDLLKGILTEHPKPKVQIPVEQAPALVPNAAPITQQSDKSEHEMKDPVNEQASSQLASEEETVRELASRGLPPQERAEWELTSHELEAKVQEPRIQVNRFQAEMHPGIIKQLSNVPEVTGQLEGRYILQEQRAPTDGTEGLLGKMQGFFTETLGQVEPAPILGVSGGMGALFLLFRVLKILKIYAYVYNTFK</sequence>
<keyword evidence="2" id="KW-0472">Membrane</keyword>
<evidence type="ECO:0000313" key="4">
    <source>
        <dbReference type="Proteomes" id="UP000053776"/>
    </source>
</evidence>
<evidence type="ECO:0000256" key="1">
    <source>
        <dbReference type="SAM" id="MobiDB-lite"/>
    </source>
</evidence>
<dbReference type="EMBL" id="KQ235125">
    <property type="protein sequence ID" value="KMZ89828.1"/>
    <property type="molecule type" value="Genomic_DNA"/>
</dbReference>
<accession>A0A0J9VR48</accession>
<reference evidence="3 4" key="1">
    <citation type="submission" date="2011-08" db="EMBL/GenBank/DDBJ databases">
        <title>The Genome Sequence of Plasmodium vivax Mauritania I.</title>
        <authorList>
            <consortium name="The Broad Institute Genome Sequencing Platform"/>
            <consortium name="The Broad Institute Genome Sequencing Center for Infectious Disease"/>
            <person name="Neafsey D."/>
            <person name="Carlton J."/>
            <person name="Barnwell J."/>
            <person name="Collins W."/>
            <person name="Escalante A."/>
            <person name="Mullikin J."/>
            <person name="Saul A."/>
            <person name="Guigo R."/>
            <person name="Camara F."/>
            <person name="Young S.K."/>
            <person name="Zeng Q."/>
            <person name="Gargeya S."/>
            <person name="Fitzgerald M."/>
            <person name="Haas B."/>
            <person name="Abouelleil A."/>
            <person name="Alvarado L."/>
            <person name="Arachchi H.M."/>
            <person name="Berlin A."/>
            <person name="Brown A."/>
            <person name="Chapman S.B."/>
            <person name="Chen Z."/>
            <person name="Dunbar C."/>
            <person name="Freedman E."/>
            <person name="Gearin G."/>
            <person name="Gellesch M."/>
            <person name="Goldberg J."/>
            <person name="Griggs A."/>
            <person name="Gujja S."/>
            <person name="Heiman D."/>
            <person name="Howarth C."/>
            <person name="Larson L."/>
            <person name="Lui A."/>
            <person name="MacDonald P.J.P."/>
            <person name="Montmayeur A."/>
            <person name="Murphy C."/>
            <person name="Neiman D."/>
            <person name="Pearson M."/>
            <person name="Priest M."/>
            <person name="Roberts A."/>
            <person name="Saif S."/>
            <person name="Shea T."/>
            <person name="Shenoy N."/>
            <person name="Sisk P."/>
            <person name="Stolte C."/>
            <person name="Sykes S."/>
            <person name="Wortman J."/>
            <person name="Nusbaum C."/>
            <person name="Birren B."/>
        </authorList>
    </citation>
    <scope>NUCLEOTIDE SEQUENCE [LARGE SCALE GENOMIC DNA]</scope>
    <source>
        <strain evidence="3 4">Mauritania I</strain>
    </source>
</reference>
<keyword evidence="2" id="KW-1133">Transmembrane helix</keyword>
<organism evidence="3 4">
    <name type="scientific">Plasmodium vivax Mauritania I</name>
    <dbReference type="NCBI Taxonomy" id="1035515"/>
    <lineage>
        <taxon>Eukaryota</taxon>
        <taxon>Sar</taxon>
        <taxon>Alveolata</taxon>
        <taxon>Apicomplexa</taxon>
        <taxon>Aconoidasida</taxon>
        <taxon>Haemosporida</taxon>
        <taxon>Plasmodiidae</taxon>
        <taxon>Plasmodium</taxon>
        <taxon>Plasmodium (Plasmodium)</taxon>
    </lineage>
</organism>
<evidence type="ECO:0000256" key="2">
    <source>
        <dbReference type="SAM" id="Phobius"/>
    </source>
</evidence>
<feature type="compositionally biased region" description="Basic and acidic residues" evidence="1">
    <location>
        <begin position="249"/>
        <end position="259"/>
    </location>
</feature>
<dbReference type="OrthoDB" id="389135at2759"/>
<feature type="region of interest" description="Disordered" evidence="1">
    <location>
        <begin position="245"/>
        <end position="286"/>
    </location>
</feature>
<gene>
    <name evidence="3" type="ORF">PVMG_05993</name>
</gene>
<name>A0A0J9VR48_PLAVI</name>
<feature type="transmembrane region" description="Helical" evidence="2">
    <location>
        <begin position="370"/>
        <end position="389"/>
    </location>
</feature>
<dbReference type="Proteomes" id="UP000053776">
    <property type="component" value="Unassembled WGS sequence"/>
</dbReference>
<protein>
    <submittedName>
        <fullName evidence="3">Uncharacterized protein</fullName>
    </submittedName>
</protein>
<evidence type="ECO:0000313" key="3">
    <source>
        <dbReference type="EMBL" id="KMZ89828.1"/>
    </source>
</evidence>
<proteinExistence type="predicted"/>
<keyword evidence="2" id="KW-0812">Transmembrane</keyword>
<dbReference type="AlphaFoldDB" id="A0A0J9VR48"/>